<reference evidence="1" key="1">
    <citation type="journal article" date="2020" name="Nature">
        <title>Giant virus diversity and host interactions through global metagenomics.</title>
        <authorList>
            <person name="Schulz F."/>
            <person name="Roux S."/>
            <person name="Paez-Espino D."/>
            <person name="Jungbluth S."/>
            <person name="Walsh D.A."/>
            <person name="Denef V.J."/>
            <person name="McMahon K.D."/>
            <person name="Konstantinidis K.T."/>
            <person name="Eloe-Fadrosh E.A."/>
            <person name="Kyrpides N.C."/>
            <person name="Woyke T."/>
        </authorList>
    </citation>
    <scope>NUCLEOTIDE SEQUENCE</scope>
    <source>
        <strain evidence="1">GVMAG-M-3300023174-30</strain>
    </source>
</reference>
<dbReference type="AlphaFoldDB" id="A0A6C0DNU0"/>
<dbReference type="GO" id="GO:0009368">
    <property type="term" value="C:endopeptidase Clp complex"/>
    <property type="evidence" value="ECO:0007669"/>
    <property type="project" value="TreeGrafter"/>
</dbReference>
<evidence type="ECO:0000313" key="1">
    <source>
        <dbReference type="EMBL" id="QHT17549.1"/>
    </source>
</evidence>
<accession>A0A6C0DNU0</accession>
<organism evidence="1">
    <name type="scientific">viral metagenome</name>
    <dbReference type="NCBI Taxonomy" id="1070528"/>
    <lineage>
        <taxon>unclassified sequences</taxon>
        <taxon>metagenomes</taxon>
        <taxon>organismal metagenomes</taxon>
    </lineage>
</organism>
<proteinExistence type="predicted"/>
<dbReference type="InterPro" id="IPR029045">
    <property type="entry name" value="ClpP/crotonase-like_dom_sf"/>
</dbReference>
<name>A0A6C0DNU0_9ZZZZ</name>
<dbReference type="GO" id="GO:0051117">
    <property type="term" value="F:ATPase binding"/>
    <property type="evidence" value="ECO:0007669"/>
    <property type="project" value="TreeGrafter"/>
</dbReference>
<dbReference type="PANTHER" id="PTHR10381:SF11">
    <property type="entry name" value="ATP-DEPENDENT CLP PROTEASE PROTEOLYTIC SUBUNIT, MITOCHONDRIAL"/>
    <property type="match status" value="1"/>
</dbReference>
<protein>
    <recommendedName>
        <fullName evidence="2">Clp protease</fullName>
    </recommendedName>
</protein>
<sequence length="386" mass="44661">MNIDASIFANMSDEDFLSNKLTHIYFNGKITNERVNTLIEDIKNANKTITNDNGAILKPKPILIHISSPGGNVLAGMRLLSVFAMSSVPIATMIDNYSCSAATFLSIASHYRVMTKYSICLIHEYSFNGYYVNFKRTQMNNSMEITDSYFSKIIEMYLQQTKFKESELMELLQHDLLLDSTYCLEKGIVDRVLNINKVVDKTKKYNIYDIIKNSNVNNINISSNNKTVQHIDKILFEEDIMPVIIYPNREDQYENDKKALVKTIYERINIIPRLQRLKVPTFAIIEGPISIDDLLPMLYCDYIYMFDHAYIVANILYYNNKSGILMSDNIKNTELIYNIVKNILSEKTKLPEKMIDNIKNKFTIIKPTDAKKYGLCNEIITYRHRS</sequence>
<dbReference type="PANTHER" id="PTHR10381">
    <property type="entry name" value="ATP-DEPENDENT CLP PROTEASE PROTEOLYTIC SUBUNIT"/>
    <property type="match status" value="1"/>
</dbReference>
<dbReference type="SUPFAM" id="SSF52096">
    <property type="entry name" value="ClpP/crotonase"/>
    <property type="match status" value="2"/>
</dbReference>
<dbReference type="EMBL" id="MN739643">
    <property type="protein sequence ID" value="QHT17549.1"/>
    <property type="molecule type" value="Genomic_DNA"/>
</dbReference>
<dbReference type="Pfam" id="PF00574">
    <property type="entry name" value="CLP_protease"/>
    <property type="match status" value="1"/>
</dbReference>
<dbReference type="GO" id="GO:0004176">
    <property type="term" value="F:ATP-dependent peptidase activity"/>
    <property type="evidence" value="ECO:0007669"/>
    <property type="project" value="TreeGrafter"/>
</dbReference>
<dbReference type="InterPro" id="IPR023562">
    <property type="entry name" value="ClpP/TepA"/>
</dbReference>
<dbReference type="GO" id="GO:0006515">
    <property type="term" value="P:protein quality control for misfolded or incompletely synthesized proteins"/>
    <property type="evidence" value="ECO:0007669"/>
    <property type="project" value="TreeGrafter"/>
</dbReference>
<dbReference type="GO" id="GO:0004252">
    <property type="term" value="F:serine-type endopeptidase activity"/>
    <property type="evidence" value="ECO:0007669"/>
    <property type="project" value="TreeGrafter"/>
</dbReference>
<evidence type="ECO:0008006" key="2">
    <source>
        <dbReference type="Google" id="ProtNLM"/>
    </source>
</evidence>
<dbReference type="Gene3D" id="3.90.226.10">
    <property type="entry name" value="2-enoyl-CoA Hydratase, Chain A, domain 1"/>
    <property type="match status" value="2"/>
</dbReference>